<dbReference type="GO" id="GO:0046872">
    <property type="term" value="F:metal ion binding"/>
    <property type="evidence" value="ECO:0007669"/>
    <property type="project" value="InterPro"/>
</dbReference>
<reference evidence="6 7" key="1">
    <citation type="submission" date="2017-09" db="EMBL/GenBank/DDBJ databases">
        <title>Large-scale bioinformatics analysis of Bacillus genomes uncovers conserved roles of natural products in bacterial physiology.</title>
        <authorList>
            <consortium name="Agbiome Team Llc"/>
            <person name="Bleich R.M."/>
            <person name="Kirk G.J."/>
            <person name="Santa Maria K.C."/>
            <person name="Allen S.E."/>
            <person name="Farag S."/>
            <person name="Shank E.A."/>
            <person name="Bowers A."/>
        </authorList>
    </citation>
    <scope>NUCLEOTIDE SEQUENCE [LARGE SCALE GENOMIC DNA]</scope>
    <source>
        <strain evidence="6 7">AFS003229</strain>
    </source>
</reference>
<keyword evidence="1" id="KW-0805">Transcription regulation</keyword>
<dbReference type="InterPro" id="IPR036594">
    <property type="entry name" value="Meth_synthase_dom"/>
</dbReference>
<dbReference type="Pfam" id="PF02310">
    <property type="entry name" value="B12-binding"/>
    <property type="match status" value="1"/>
</dbReference>
<dbReference type="Gene3D" id="1.10.1660.10">
    <property type="match status" value="1"/>
</dbReference>
<evidence type="ECO:0000259" key="5">
    <source>
        <dbReference type="PROSITE" id="PS51332"/>
    </source>
</evidence>
<evidence type="ECO:0000256" key="1">
    <source>
        <dbReference type="ARBA" id="ARBA00023015"/>
    </source>
</evidence>
<dbReference type="SUPFAM" id="SSF46955">
    <property type="entry name" value="Putative DNA-binding domain"/>
    <property type="match status" value="1"/>
</dbReference>
<dbReference type="AlphaFoldDB" id="A0AAX0S3S2"/>
<evidence type="ECO:0000313" key="7">
    <source>
        <dbReference type="Proteomes" id="UP000220106"/>
    </source>
</evidence>
<dbReference type="SUPFAM" id="SSF52242">
    <property type="entry name" value="Cobalamin (vitamin B12)-binding domain"/>
    <property type="match status" value="1"/>
</dbReference>
<dbReference type="Proteomes" id="UP000220106">
    <property type="component" value="Unassembled WGS sequence"/>
</dbReference>
<accession>A0AAX0S3S2</accession>
<dbReference type="InterPro" id="IPR009061">
    <property type="entry name" value="DNA-bd_dom_put_sf"/>
</dbReference>
<comment type="caution">
    <text evidence="6">The sequence shown here is derived from an EMBL/GenBank/DDBJ whole genome shotgun (WGS) entry which is preliminary data.</text>
</comment>
<dbReference type="GO" id="GO:0031419">
    <property type="term" value="F:cobalamin binding"/>
    <property type="evidence" value="ECO:0007669"/>
    <property type="project" value="InterPro"/>
</dbReference>
<gene>
    <name evidence="6" type="ORF">CN689_17790</name>
</gene>
<dbReference type="EMBL" id="NUEQ01000032">
    <property type="protein sequence ID" value="PEJ31141.1"/>
    <property type="molecule type" value="Genomic_DNA"/>
</dbReference>
<sequence length="306" mass="34933">MFCYWRLCKTMQEGKYNIKAVSKLLGIQSGTLRAWERRYQFIEPVRNDSGHRLYTEKHLQTLKWLINKTNQGFTISQAVSLLETSTVATDIPETKRYNEQSIKLADELLEALISFNENKAQMLISQAFSMYTIEHTVVDVIGAILVQIGDKWERGEITSAHEHFASNILKSRISSVMHMIPTSEFLPKALTVCAPGEKHEFGLLIFTIFLKRKGYETVYLGESIADKDLFTVLKIIRPSYLFMSCSLNENLVGTLRLVEELSRDFPDLKVGLGGEALNHVSDEIRTSFSRVLIGGSQSDWEEWLKI</sequence>
<evidence type="ECO:0000313" key="6">
    <source>
        <dbReference type="EMBL" id="PEJ31141.1"/>
    </source>
</evidence>
<feature type="domain" description="B12-binding" evidence="5">
    <location>
        <begin position="186"/>
        <end position="306"/>
    </location>
</feature>
<feature type="domain" description="HTH merR-type" evidence="4">
    <location>
        <begin position="15"/>
        <end position="84"/>
    </location>
</feature>
<protein>
    <submittedName>
        <fullName evidence="6">MerR family transcriptional regulator</fullName>
    </submittedName>
</protein>
<keyword evidence="3" id="KW-0804">Transcription</keyword>
<dbReference type="PROSITE" id="PS51332">
    <property type="entry name" value="B12_BINDING"/>
    <property type="match status" value="1"/>
</dbReference>
<dbReference type="InterPro" id="IPR000551">
    <property type="entry name" value="MerR-type_HTH_dom"/>
</dbReference>
<dbReference type="InterPro" id="IPR036724">
    <property type="entry name" value="Cobalamin-bd_sf"/>
</dbReference>
<dbReference type="PANTHER" id="PTHR30204">
    <property type="entry name" value="REDOX-CYCLING DRUG-SENSING TRANSCRIPTIONAL ACTIVATOR SOXR"/>
    <property type="match status" value="1"/>
</dbReference>
<proteinExistence type="predicted"/>
<dbReference type="CDD" id="cd01104">
    <property type="entry name" value="HTH_MlrA-CarA"/>
    <property type="match status" value="1"/>
</dbReference>
<dbReference type="GO" id="GO:0003677">
    <property type="term" value="F:DNA binding"/>
    <property type="evidence" value="ECO:0007669"/>
    <property type="project" value="UniProtKB-KW"/>
</dbReference>
<keyword evidence="2" id="KW-0238">DNA-binding</keyword>
<evidence type="ECO:0000256" key="2">
    <source>
        <dbReference type="ARBA" id="ARBA00023125"/>
    </source>
</evidence>
<dbReference type="Pfam" id="PF02607">
    <property type="entry name" value="B12-binding_2"/>
    <property type="match status" value="1"/>
</dbReference>
<dbReference type="Pfam" id="PF13411">
    <property type="entry name" value="MerR_1"/>
    <property type="match status" value="1"/>
</dbReference>
<dbReference type="InterPro" id="IPR003759">
    <property type="entry name" value="Cbl-bd_cap"/>
</dbReference>
<dbReference type="GO" id="GO:0003700">
    <property type="term" value="F:DNA-binding transcription factor activity"/>
    <property type="evidence" value="ECO:0007669"/>
    <property type="project" value="InterPro"/>
</dbReference>
<dbReference type="SMART" id="SM00422">
    <property type="entry name" value="HTH_MERR"/>
    <property type="match status" value="1"/>
</dbReference>
<dbReference type="InterPro" id="IPR006158">
    <property type="entry name" value="Cobalamin-bd"/>
</dbReference>
<dbReference type="PROSITE" id="PS50937">
    <property type="entry name" value="HTH_MERR_2"/>
    <property type="match status" value="1"/>
</dbReference>
<dbReference type="InterPro" id="IPR047057">
    <property type="entry name" value="MerR_fam"/>
</dbReference>
<dbReference type="Gene3D" id="3.40.50.280">
    <property type="entry name" value="Cobalamin-binding domain"/>
    <property type="match status" value="1"/>
</dbReference>
<dbReference type="PANTHER" id="PTHR30204:SF67">
    <property type="entry name" value="HTH-TYPE TRANSCRIPTIONAL REGULATOR MLRA-RELATED"/>
    <property type="match status" value="1"/>
</dbReference>
<evidence type="ECO:0000259" key="4">
    <source>
        <dbReference type="PROSITE" id="PS50937"/>
    </source>
</evidence>
<name>A0AAX0S3S2_9BACI</name>
<evidence type="ECO:0000256" key="3">
    <source>
        <dbReference type="ARBA" id="ARBA00023163"/>
    </source>
</evidence>
<dbReference type="Gene3D" id="1.10.1240.10">
    <property type="entry name" value="Methionine synthase domain"/>
    <property type="match status" value="1"/>
</dbReference>
<organism evidence="6 7">
    <name type="scientific">Peribacillus butanolivorans</name>
    <dbReference type="NCBI Taxonomy" id="421767"/>
    <lineage>
        <taxon>Bacteria</taxon>
        <taxon>Bacillati</taxon>
        <taxon>Bacillota</taxon>
        <taxon>Bacilli</taxon>
        <taxon>Bacillales</taxon>
        <taxon>Bacillaceae</taxon>
        <taxon>Peribacillus</taxon>
    </lineage>
</organism>